<dbReference type="HOGENOM" id="CLU_055769_0_4_0"/>
<dbReference type="InterPro" id="IPR035472">
    <property type="entry name" value="RpiR-like_SIS"/>
</dbReference>
<dbReference type="Gene3D" id="1.10.10.10">
    <property type="entry name" value="Winged helix-like DNA-binding domain superfamily/Winged helix DNA-binding domain"/>
    <property type="match status" value="1"/>
</dbReference>
<dbReference type="CDD" id="cd05013">
    <property type="entry name" value="SIS_RpiR"/>
    <property type="match status" value="1"/>
</dbReference>
<gene>
    <name evidence="6" type="primary">rpiR</name>
    <name evidence="6" type="ORF">DTL3_1741</name>
</gene>
<protein>
    <submittedName>
        <fullName evidence="6">Transcriptional regulator</fullName>
    </submittedName>
</protein>
<dbReference type="AlphaFoldDB" id="A0A0C7NMA9"/>
<sequence length="285" mass="31250">MSKIEALINSRMHSFTKSEKKIAEYILNSKKSDITRMTISELASNSGVSEATIVRYVKKIGFESFQDFKLNLVLDNGEEDDILEEEKDVTISKDDTPQEILRKTKLGFLQSIENTDAIIDMNNFLQAVNFIRSAKKIEIYGVGSSSAVGKILQYKLTRLGFPAYSIEDPHMQAISAATLGLGDLAFGISQSGSTKDTVDSLAIAKKHGATTICLTEHVNSPITKYADVVLEIYSGENPVKTSAGRSILVQVFAVELLSGLLYSTEYEKAIKVGKETASAVVNKLY</sequence>
<evidence type="ECO:0000313" key="6">
    <source>
        <dbReference type="EMBL" id="CEP79026.1"/>
    </source>
</evidence>
<dbReference type="EMBL" id="LN824141">
    <property type="protein sequence ID" value="CEP79026.1"/>
    <property type="molecule type" value="Genomic_DNA"/>
</dbReference>
<accession>A0A0C7NMA9</accession>
<dbReference type="InterPro" id="IPR047640">
    <property type="entry name" value="RpiR-like"/>
</dbReference>
<evidence type="ECO:0000256" key="1">
    <source>
        <dbReference type="ARBA" id="ARBA00023015"/>
    </source>
</evidence>
<dbReference type="InterPro" id="IPR001347">
    <property type="entry name" value="SIS_dom"/>
</dbReference>
<dbReference type="Gene3D" id="3.40.50.10490">
    <property type="entry name" value="Glucose-6-phosphate isomerase like protein, domain 1"/>
    <property type="match status" value="1"/>
</dbReference>
<keyword evidence="2" id="KW-0238">DNA-binding</keyword>
<dbReference type="RefSeq" id="WP_045088362.1">
    <property type="nucleotide sequence ID" value="NZ_LN824141.1"/>
</dbReference>
<dbReference type="Pfam" id="PF01380">
    <property type="entry name" value="SIS"/>
    <property type="match status" value="1"/>
</dbReference>
<dbReference type="PROSITE" id="PS00356">
    <property type="entry name" value="HTH_LACI_1"/>
    <property type="match status" value="1"/>
</dbReference>
<dbReference type="Proteomes" id="UP000032809">
    <property type="component" value="Chromosome I"/>
</dbReference>
<dbReference type="GO" id="GO:0097367">
    <property type="term" value="F:carbohydrate derivative binding"/>
    <property type="evidence" value="ECO:0007669"/>
    <property type="project" value="InterPro"/>
</dbReference>
<dbReference type="KEGG" id="dtn:DTL3_1741"/>
<dbReference type="InterPro" id="IPR046348">
    <property type="entry name" value="SIS_dom_sf"/>
</dbReference>
<dbReference type="PANTHER" id="PTHR30514:SF1">
    <property type="entry name" value="HTH-TYPE TRANSCRIPTIONAL REGULATOR HEXR-RELATED"/>
    <property type="match status" value="1"/>
</dbReference>
<name>A0A0C7NMA9_DEFTU</name>
<evidence type="ECO:0000259" key="4">
    <source>
        <dbReference type="PROSITE" id="PS51071"/>
    </source>
</evidence>
<dbReference type="GO" id="GO:0003700">
    <property type="term" value="F:DNA-binding transcription factor activity"/>
    <property type="evidence" value="ECO:0007669"/>
    <property type="project" value="InterPro"/>
</dbReference>
<dbReference type="PANTHER" id="PTHR30514">
    <property type="entry name" value="GLUCOKINASE"/>
    <property type="match status" value="1"/>
</dbReference>
<organism evidence="6 7">
    <name type="scientific">Defluviitoga tunisiensis</name>
    <dbReference type="NCBI Taxonomy" id="1006576"/>
    <lineage>
        <taxon>Bacteria</taxon>
        <taxon>Thermotogati</taxon>
        <taxon>Thermotogota</taxon>
        <taxon>Thermotogae</taxon>
        <taxon>Petrotogales</taxon>
        <taxon>Petrotogaceae</taxon>
        <taxon>Defluviitoga</taxon>
    </lineage>
</organism>
<dbReference type="InterPro" id="IPR000281">
    <property type="entry name" value="HTH_RpiR"/>
</dbReference>
<dbReference type="InterPro" id="IPR036388">
    <property type="entry name" value="WH-like_DNA-bd_sf"/>
</dbReference>
<dbReference type="PROSITE" id="PS51464">
    <property type="entry name" value="SIS"/>
    <property type="match status" value="1"/>
</dbReference>
<feature type="domain" description="SIS" evidence="5">
    <location>
        <begin position="127"/>
        <end position="267"/>
    </location>
</feature>
<dbReference type="InterPro" id="IPR009057">
    <property type="entry name" value="Homeodomain-like_sf"/>
</dbReference>
<dbReference type="SUPFAM" id="SSF46689">
    <property type="entry name" value="Homeodomain-like"/>
    <property type="match status" value="1"/>
</dbReference>
<keyword evidence="3" id="KW-0804">Transcription</keyword>
<reference evidence="7" key="1">
    <citation type="submission" date="2014-11" db="EMBL/GenBank/DDBJ databases">
        <authorList>
            <person name="Wibberg D."/>
        </authorList>
    </citation>
    <scope>NUCLEOTIDE SEQUENCE [LARGE SCALE GENOMIC DNA]</scope>
    <source>
        <strain evidence="7">L3</strain>
    </source>
</reference>
<evidence type="ECO:0000259" key="5">
    <source>
        <dbReference type="PROSITE" id="PS51464"/>
    </source>
</evidence>
<dbReference type="PATRIC" id="fig|1006576.9.peg.1736"/>
<proteinExistence type="predicted"/>
<dbReference type="GO" id="GO:1901135">
    <property type="term" value="P:carbohydrate derivative metabolic process"/>
    <property type="evidence" value="ECO:0007669"/>
    <property type="project" value="InterPro"/>
</dbReference>
<dbReference type="Pfam" id="PF01418">
    <property type="entry name" value="HTH_6"/>
    <property type="match status" value="1"/>
</dbReference>
<dbReference type="PROSITE" id="PS51071">
    <property type="entry name" value="HTH_RPIR"/>
    <property type="match status" value="1"/>
</dbReference>
<feature type="domain" description="HTH rpiR-type" evidence="4">
    <location>
        <begin position="2"/>
        <end position="79"/>
    </location>
</feature>
<dbReference type="SUPFAM" id="SSF53697">
    <property type="entry name" value="SIS domain"/>
    <property type="match status" value="1"/>
</dbReference>
<evidence type="ECO:0000256" key="3">
    <source>
        <dbReference type="ARBA" id="ARBA00023163"/>
    </source>
</evidence>
<evidence type="ECO:0000313" key="7">
    <source>
        <dbReference type="Proteomes" id="UP000032809"/>
    </source>
</evidence>
<dbReference type="OrthoDB" id="3684496at2"/>
<keyword evidence="7" id="KW-1185">Reference proteome</keyword>
<dbReference type="GO" id="GO:0003677">
    <property type="term" value="F:DNA binding"/>
    <property type="evidence" value="ECO:0007669"/>
    <property type="project" value="UniProtKB-KW"/>
</dbReference>
<dbReference type="STRING" id="1006576.DTL3_1741"/>
<evidence type="ECO:0000256" key="2">
    <source>
        <dbReference type="ARBA" id="ARBA00023125"/>
    </source>
</evidence>
<keyword evidence="1" id="KW-0805">Transcription regulation</keyword>